<dbReference type="FunFam" id="1.10.10.10:FF:000051">
    <property type="entry name" value="Fur family transcriptional regulator"/>
    <property type="match status" value="1"/>
</dbReference>
<feature type="binding site" evidence="8">
    <location>
        <position position="103"/>
    </location>
    <ligand>
        <name>Zn(2+)</name>
        <dbReference type="ChEBI" id="CHEBI:29105"/>
    </ligand>
</feature>
<name>A0A430AP57_9ENTE</name>
<dbReference type="GO" id="GO:0008270">
    <property type="term" value="F:zinc ion binding"/>
    <property type="evidence" value="ECO:0007669"/>
    <property type="project" value="TreeGrafter"/>
</dbReference>
<sequence>MTRHVPTLKKIKEQLHGANYKLTPQREATVMVLLENEKDHLSAEEIYMLVKLKSPDIGLATVYRTLEMLTELKILDKVNFNDGLARYDMRKEGAKHFHHHLLCLECGDIEEVEDDLLGDVERLVEKEFHFLVKDHRLTFHGVCRKCQEKNNTAD</sequence>
<keyword evidence="4 8" id="KW-0862">Zinc</keyword>
<evidence type="ECO:0000256" key="8">
    <source>
        <dbReference type="PIRSR" id="PIRSR602481-1"/>
    </source>
</evidence>
<proteinExistence type="inferred from homology"/>
<feature type="binding site" evidence="8">
    <location>
        <position position="143"/>
    </location>
    <ligand>
        <name>Zn(2+)</name>
        <dbReference type="ChEBI" id="CHEBI:29105"/>
    </ligand>
</feature>
<keyword evidence="2" id="KW-0678">Repressor</keyword>
<reference evidence="10 11" key="1">
    <citation type="submission" date="2017-05" db="EMBL/GenBank/DDBJ databases">
        <title>Vagococcus spp. assemblies.</title>
        <authorList>
            <person name="Gulvik C.A."/>
        </authorList>
    </citation>
    <scope>NUCLEOTIDE SEQUENCE [LARGE SCALE GENOMIC DNA]</scope>
    <source>
        <strain evidence="10 11">LMG 24798</strain>
    </source>
</reference>
<keyword evidence="6" id="KW-0238">DNA-binding</keyword>
<dbReference type="Gene3D" id="3.30.1490.190">
    <property type="match status" value="1"/>
</dbReference>
<gene>
    <name evidence="10" type="ORF">CBF27_11555</name>
</gene>
<evidence type="ECO:0000256" key="1">
    <source>
        <dbReference type="ARBA" id="ARBA00007957"/>
    </source>
</evidence>
<keyword evidence="9" id="KW-0408">Iron</keyword>
<dbReference type="InterPro" id="IPR036390">
    <property type="entry name" value="WH_DNA-bd_sf"/>
</dbReference>
<evidence type="ECO:0000313" key="11">
    <source>
        <dbReference type="Proteomes" id="UP000286773"/>
    </source>
</evidence>
<dbReference type="GO" id="GO:0045892">
    <property type="term" value="P:negative regulation of DNA-templated transcription"/>
    <property type="evidence" value="ECO:0007669"/>
    <property type="project" value="TreeGrafter"/>
</dbReference>
<evidence type="ECO:0000313" key="10">
    <source>
        <dbReference type="EMBL" id="RSU09928.1"/>
    </source>
</evidence>
<dbReference type="Gene3D" id="1.10.10.10">
    <property type="entry name" value="Winged helix-like DNA-binding domain superfamily/Winged helix DNA-binding domain"/>
    <property type="match status" value="1"/>
</dbReference>
<evidence type="ECO:0000256" key="4">
    <source>
        <dbReference type="ARBA" id="ARBA00022833"/>
    </source>
</evidence>
<organism evidence="10 11">
    <name type="scientific">Vagococcus acidifermentans</name>
    <dbReference type="NCBI Taxonomy" id="564710"/>
    <lineage>
        <taxon>Bacteria</taxon>
        <taxon>Bacillati</taxon>
        <taxon>Bacillota</taxon>
        <taxon>Bacilli</taxon>
        <taxon>Lactobacillales</taxon>
        <taxon>Enterococcaceae</taxon>
        <taxon>Vagococcus</taxon>
    </lineage>
</organism>
<dbReference type="RefSeq" id="WP_126814485.1">
    <property type="nucleotide sequence ID" value="NZ_NGKC01000015.1"/>
</dbReference>
<accession>A0A430AP57</accession>
<comment type="caution">
    <text evidence="10">The sequence shown here is derived from an EMBL/GenBank/DDBJ whole genome shotgun (WGS) entry which is preliminary data.</text>
</comment>
<evidence type="ECO:0000256" key="6">
    <source>
        <dbReference type="ARBA" id="ARBA00023125"/>
    </source>
</evidence>
<dbReference type="AlphaFoldDB" id="A0A430AP57"/>
<dbReference type="Pfam" id="PF01475">
    <property type="entry name" value="FUR"/>
    <property type="match status" value="1"/>
</dbReference>
<dbReference type="PANTHER" id="PTHR33202:SF7">
    <property type="entry name" value="FERRIC UPTAKE REGULATION PROTEIN"/>
    <property type="match status" value="1"/>
</dbReference>
<dbReference type="OrthoDB" id="8659436at2"/>
<evidence type="ECO:0000256" key="7">
    <source>
        <dbReference type="ARBA" id="ARBA00023163"/>
    </source>
</evidence>
<keyword evidence="11" id="KW-1185">Reference proteome</keyword>
<dbReference type="InterPro" id="IPR043135">
    <property type="entry name" value="Fur_C"/>
</dbReference>
<dbReference type="Proteomes" id="UP000286773">
    <property type="component" value="Unassembled WGS sequence"/>
</dbReference>
<evidence type="ECO:0000256" key="5">
    <source>
        <dbReference type="ARBA" id="ARBA00023015"/>
    </source>
</evidence>
<dbReference type="GO" id="GO:0000976">
    <property type="term" value="F:transcription cis-regulatory region binding"/>
    <property type="evidence" value="ECO:0007669"/>
    <property type="project" value="TreeGrafter"/>
</dbReference>
<comment type="similarity">
    <text evidence="1">Belongs to the Fur family.</text>
</comment>
<feature type="binding site" evidence="8">
    <location>
        <position position="146"/>
    </location>
    <ligand>
        <name>Zn(2+)</name>
        <dbReference type="ChEBI" id="CHEBI:29105"/>
    </ligand>
</feature>
<dbReference type="SUPFAM" id="SSF46785">
    <property type="entry name" value="Winged helix' DNA-binding domain"/>
    <property type="match status" value="1"/>
</dbReference>
<evidence type="ECO:0000256" key="2">
    <source>
        <dbReference type="ARBA" id="ARBA00022491"/>
    </source>
</evidence>
<keyword evidence="7" id="KW-0804">Transcription</keyword>
<evidence type="ECO:0000256" key="3">
    <source>
        <dbReference type="ARBA" id="ARBA00022723"/>
    </source>
</evidence>
<dbReference type="InterPro" id="IPR002481">
    <property type="entry name" value="FUR"/>
</dbReference>
<feature type="binding site" evidence="8">
    <location>
        <position position="106"/>
    </location>
    <ligand>
        <name>Zn(2+)</name>
        <dbReference type="ChEBI" id="CHEBI:29105"/>
    </ligand>
</feature>
<protein>
    <submittedName>
        <fullName evidence="10">Transcriptional repressor</fullName>
    </submittedName>
</protein>
<dbReference type="CDD" id="cd07153">
    <property type="entry name" value="Fur_like"/>
    <property type="match status" value="1"/>
</dbReference>
<dbReference type="InterPro" id="IPR036388">
    <property type="entry name" value="WH-like_DNA-bd_sf"/>
</dbReference>
<keyword evidence="5" id="KW-0805">Transcription regulation</keyword>
<keyword evidence="3 8" id="KW-0479">Metal-binding</keyword>
<dbReference type="GO" id="GO:1900376">
    <property type="term" value="P:regulation of secondary metabolite biosynthetic process"/>
    <property type="evidence" value="ECO:0007669"/>
    <property type="project" value="TreeGrafter"/>
</dbReference>
<dbReference type="EMBL" id="NGKC01000015">
    <property type="protein sequence ID" value="RSU09928.1"/>
    <property type="molecule type" value="Genomic_DNA"/>
</dbReference>
<comment type="cofactor">
    <cofactor evidence="8">
        <name>Zn(2+)</name>
        <dbReference type="ChEBI" id="CHEBI:29105"/>
    </cofactor>
    <text evidence="8">Binds 1 zinc ion per subunit.</text>
</comment>
<dbReference type="GO" id="GO:0003700">
    <property type="term" value="F:DNA-binding transcription factor activity"/>
    <property type="evidence" value="ECO:0007669"/>
    <property type="project" value="InterPro"/>
</dbReference>
<feature type="binding site" evidence="9">
    <location>
        <position position="135"/>
    </location>
    <ligand>
        <name>Fe cation</name>
        <dbReference type="ChEBI" id="CHEBI:24875"/>
    </ligand>
</feature>
<dbReference type="PANTHER" id="PTHR33202">
    <property type="entry name" value="ZINC UPTAKE REGULATION PROTEIN"/>
    <property type="match status" value="1"/>
</dbReference>
<comment type="cofactor">
    <cofactor evidence="9">
        <name>Mn(2+)</name>
        <dbReference type="ChEBI" id="CHEBI:29035"/>
    </cofactor>
    <cofactor evidence="9">
        <name>Fe(2+)</name>
        <dbReference type="ChEBI" id="CHEBI:29033"/>
    </cofactor>
    <text evidence="9">Binds 1 Mn(2+) or Fe(2+) ion per subunit.</text>
</comment>
<evidence type="ECO:0000256" key="9">
    <source>
        <dbReference type="PIRSR" id="PIRSR602481-2"/>
    </source>
</evidence>